<dbReference type="SUPFAM" id="SSF53254">
    <property type="entry name" value="Phosphoglycerate mutase-like"/>
    <property type="match status" value="1"/>
</dbReference>
<name>A0A2R8AHQ7_9RHOB</name>
<evidence type="ECO:0000313" key="2">
    <source>
        <dbReference type="Proteomes" id="UP000244911"/>
    </source>
</evidence>
<dbReference type="PANTHER" id="PTHR48100:SF1">
    <property type="entry name" value="HISTIDINE PHOSPHATASE FAMILY PROTEIN-RELATED"/>
    <property type="match status" value="1"/>
</dbReference>
<dbReference type="InterPro" id="IPR029033">
    <property type="entry name" value="His_PPase_superfam"/>
</dbReference>
<dbReference type="PANTHER" id="PTHR48100">
    <property type="entry name" value="BROAD-SPECIFICITY PHOSPHATASE YOR283W-RELATED"/>
    <property type="match status" value="1"/>
</dbReference>
<dbReference type="Pfam" id="PF00300">
    <property type="entry name" value="His_Phos_1"/>
    <property type="match status" value="1"/>
</dbReference>
<dbReference type="EMBL" id="OMOI01000001">
    <property type="protein sequence ID" value="SPF75384.1"/>
    <property type="molecule type" value="Genomic_DNA"/>
</dbReference>
<proteinExistence type="predicted"/>
<reference evidence="1 2" key="1">
    <citation type="submission" date="2018-03" db="EMBL/GenBank/DDBJ databases">
        <authorList>
            <person name="Keele B.F."/>
        </authorList>
    </citation>
    <scope>NUCLEOTIDE SEQUENCE [LARGE SCALE GENOMIC DNA]</scope>
    <source>
        <strain evidence="1 2">CECT 8811</strain>
    </source>
</reference>
<dbReference type="GO" id="GO:0005737">
    <property type="term" value="C:cytoplasm"/>
    <property type="evidence" value="ECO:0007669"/>
    <property type="project" value="TreeGrafter"/>
</dbReference>
<sequence>MSTPVTWWWVRHGPTHAKNMVGWRDLPADLSDTAALARLSNHLPDSAAVISSDLIRASATADAIGDGRTRLPHHPDLREFHFGEWDGLGWQEVSDRDPDLSRAFWETPGDHMAPKGESWNQLAARVSGVVDGLNGAGHSNIIAVAHFGVILTQIARAGGMTAYQALGHKIDNLSVTRLLWDGTAWSVGDINHLP</sequence>
<dbReference type="Proteomes" id="UP000244911">
    <property type="component" value="Unassembled WGS sequence"/>
</dbReference>
<dbReference type="SMART" id="SM00855">
    <property type="entry name" value="PGAM"/>
    <property type="match status" value="1"/>
</dbReference>
<dbReference type="OrthoDB" id="8347407at2"/>
<organism evidence="1 2">
    <name type="scientific">Aliiroseovarius pelagivivens</name>
    <dbReference type="NCBI Taxonomy" id="1639690"/>
    <lineage>
        <taxon>Bacteria</taxon>
        <taxon>Pseudomonadati</taxon>
        <taxon>Pseudomonadota</taxon>
        <taxon>Alphaproteobacteria</taxon>
        <taxon>Rhodobacterales</taxon>
        <taxon>Paracoccaceae</taxon>
        <taxon>Aliiroseovarius</taxon>
    </lineage>
</organism>
<dbReference type="InterPro" id="IPR050275">
    <property type="entry name" value="PGM_Phosphatase"/>
</dbReference>
<dbReference type="InterPro" id="IPR013078">
    <property type="entry name" value="His_Pase_superF_clade-1"/>
</dbReference>
<dbReference type="EC" id="3.1.3.73" evidence="1"/>
<evidence type="ECO:0000313" key="1">
    <source>
        <dbReference type="EMBL" id="SPF75384.1"/>
    </source>
</evidence>
<dbReference type="AlphaFoldDB" id="A0A2R8AHQ7"/>
<keyword evidence="1" id="KW-0378">Hydrolase</keyword>
<keyword evidence="2" id="KW-1185">Reference proteome</keyword>
<accession>A0A2R8AHQ7</accession>
<dbReference type="RefSeq" id="WP_108855490.1">
    <property type="nucleotide sequence ID" value="NZ_OMOI01000001.1"/>
</dbReference>
<dbReference type="Gene3D" id="3.40.50.1240">
    <property type="entry name" value="Phosphoglycerate mutase-like"/>
    <property type="match status" value="1"/>
</dbReference>
<protein>
    <submittedName>
        <fullName evidence="1">Adenosylcobalamin/alpha-ribazole phosphatase</fullName>
        <ecNumber evidence="1">3.1.3.73</ecNumber>
    </submittedName>
</protein>
<dbReference type="GO" id="GO:0043755">
    <property type="term" value="F:alpha-ribazole phosphatase activity"/>
    <property type="evidence" value="ECO:0007669"/>
    <property type="project" value="UniProtKB-EC"/>
</dbReference>
<gene>
    <name evidence="1" type="primary">cobC</name>
    <name evidence="1" type="ORF">ALP8811_00371</name>
</gene>